<feature type="compositionally biased region" description="Basic and acidic residues" evidence="1">
    <location>
        <begin position="14"/>
        <end position="24"/>
    </location>
</feature>
<feature type="compositionally biased region" description="Low complexity" evidence="1">
    <location>
        <begin position="50"/>
        <end position="64"/>
    </location>
</feature>
<reference evidence="2" key="2">
    <citation type="submission" date="2020-09" db="EMBL/GenBank/DDBJ databases">
        <authorList>
            <person name="Sun Q."/>
            <person name="Ohkuma M."/>
        </authorList>
    </citation>
    <scope>NUCLEOTIDE SEQUENCE</scope>
    <source>
        <strain evidence="2">JCM 4646</strain>
    </source>
</reference>
<dbReference type="EMBL" id="BNBO01000013">
    <property type="protein sequence ID" value="GHH70171.1"/>
    <property type="molecule type" value="Genomic_DNA"/>
</dbReference>
<organism evidence="2 3">
    <name type="scientific">Kitasatospora indigofera</name>
    <dbReference type="NCBI Taxonomy" id="67307"/>
    <lineage>
        <taxon>Bacteria</taxon>
        <taxon>Bacillati</taxon>
        <taxon>Actinomycetota</taxon>
        <taxon>Actinomycetes</taxon>
        <taxon>Kitasatosporales</taxon>
        <taxon>Streptomycetaceae</taxon>
        <taxon>Kitasatospora</taxon>
    </lineage>
</organism>
<comment type="caution">
    <text evidence="2">The sequence shown here is derived from an EMBL/GenBank/DDBJ whole genome shotgun (WGS) entry which is preliminary data.</text>
</comment>
<proteinExistence type="predicted"/>
<protein>
    <submittedName>
        <fullName evidence="2">Uncharacterized protein</fullName>
    </submittedName>
</protein>
<feature type="region of interest" description="Disordered" evidence="1">
    <location>
        <begin position="1"/>
        <end position="64"/>
    </location>
</feature>
<gene>
    <name evidence="2" type="ORF">GCM10018781_29680</name>
</gene>
<evidence type="ECO:0000256" key="1">
    <source>
        <dbReference type="SAM" id="MobiDB-lite"/>
    </source>
</evidence>
<accession>A0A919FQL3</accession>
<evidence type="ECO:0000313" key="2">
    <source>
        <dbReference type="EMBL" id="GHH70171.1"/>
    </source>
</evidence>
<evidence type="ECO:0000313" key="3">
    <source>
        <dbReference type="Proteomes" id="UP000617734"/>
    </source>
</evidence>
<keyword evidence="3" id="KW-1185">Reference proteome</keyword>
<sequence length="64" mass="6233">MDDVTPTNGANSTDRQHRDGDRDNGGGPPGTPGRSAAGPGGSRPERRPAAPDAAAPAAGAVSRG</sequence>
<feature type="compositionally biased region" description="Polar residues" evidence="1">
    <location>
        <begin position="1"/>
        <end position="13"/>
    </location>
</feature>
<name>A0A919FQL3_9ACTN</name>
<dbReference type="AlphaFoldDB" id="A0A919FQL3"/>
<dbReference type="Proteomes" id="UP000617734">
    <property type="component" value="Unassembled WGS sequence"/>
</dbReference>
<reference evidence="2" key="1">
    <citation type="journal article" date="2014" name="Int. J. Syst. Evol. Microbiol.">
        <title>Complete genome sequence of Corynebacterium casei LMG S-19264T (=DSM 44701T), isolated from a smear-ripened cheese.</title>
        <authorList>
            <consortium name="US DOE Joint Genome Institute (JGI-PGF)"/>
            <person name="Walter F."/>
            <person name="Albersmeier A."/>
            <person name="Kalinowski J."/>
            <person name="Ruckert C."/>
        </authorList>
    </citation>
    <scope>NUCLEOTIDE SEQUENCE</scope>
    <source>
        <strain evidence="2">JCM 4646</strain>
    </source>
</reference>